<name>A0AAP0S910_LIQFO</name>
<organism evidence="1 2">
    <name type="scientific">Liquidambar formosana</name>
    <name type="common">Formosan gum</name>
    <dbReference type="NCBI Taxonomy" id="63359"/>
    <lineage>
        <taxon>Eukaryota</taxon>
        <taxon>Viridiplantae</taxon>
        <taxon>Streptophyta</taxon>
        <taxon>Embryophyta</taxon>
        <taxon>Tracheophyta</taxon>
        <taxon>Spermatophyta</taxon>
        <taxon>Magnoliopsida</taxon>
        <taxon>eudicotyledons</taxon>
        <taxon>Gunneridae</taxon>
        <taxon>Pentapetalae</taxon>
        <taxon>Saxifragales</taxon>
        <taxon>Altingiaceae</taxon>
        <taxon>Liquidambar</taxon>
    </lineage>
</organism>
<evidence type="ECO:0000313" key="2">
    <source>
        <dbReference type="Proteomes" id="UP001415857"/>
    </source>
</evidence>
<dbReference type="Proteomes" id="UP001415857">
    <property type="component" value="Unassembled WGS sequence"/>
</dbReference>
<comment type="caution">
    <text evidence="1">The sequence shown here is derived from an EMBL/GenBank/DDBJ whole genome shotgun (WGS) entry which is preliminary data.</text>
</comment>
<accession>A0AAP0S910</accession>
<keyword evidence="2" id="KW-1185">Reference proteome</keyword>
<gene>
    <name evidence="1" type="ORF">L1049_021275</name>
</gene>
<proteinExistence type="predicted"/>
<dbReference type="AlphaFoldDB" id="A0AAP0S910"/>
<evidence type="ECO:0000313" key="1">
    <source>
        <dbReference type="EMBL" id="KAK9293283.1"/>
    </source>
</evidence>
<protein>
    <submittedName>
        <fullName evidence="1">Uncharacterized protein</fullName>
    </submittedName>
</protein>
<dbReference type="EMBL" id="JBBPBK010000001">
    <property type="protein sequence ID" value="KAK9293283.1"/>
    <property type="molecule type" value="Genomic_DNA"/>
</dbReference>
<sequence length="98" mass="10790">MADDLREGWLLHDDGGSRLSIDGSEEAQRLDLAGEIIGGLFTAARRWWVKGGGLRQLWRSTATRQRRIVGDESGVMAVGSDFRVQLRLVACDFDGSKA</sequence>
<reference evidence="1 2" key="1">
    <citation type="journal article" date="2024" name="Plant J.">
        <title>Genome sequences and population genomics reveal climatic adaptation and genomic divergence between two closely related sweetgum species.</title>
        <authorList>
            <person name="Xu W.Q."/>
            <person name="Ren C.Q."/>
            <person name="Zhang X.Y."/>
            <person name="Comes H.P."/>
            <person name="Liu X.H."/>
            <person name="Li Y.G."/>
            <person name="Kettle C.J."/>
            <person name="Jalonen R."/>
            <person name="Gaisberger H."/>
            <person name="Ma Y.Z."/>
            <person name="Qiu Y.X."/>
        </authorList>
    </citation>
    <scope>NUCLEOTIDE SEQUENCE [LARGE SCALE GENOMIC DNA]</scope>
    <source>
        <strain evidence="1">Hangzhou</strain>
    </source>
</reference>